<comment type="caution">
    <text evidence="1">The sequence shown here is derived from an EMBL/GenBank/DDBJ whole genome shotgun (WGS) entry which is preliminary data.</text>
</comment>
<proteinExistence type="predicted"/>
<organism evidence="1">
    <name type="scientific">marine sediment metagenome</name>
    <dbReference type="NCBI Taxonomy" id="412755"/>
    <lineage>
        <taxon>unclassified sequences</taxon>
        <taxon>metagenomes</taxon>
        <taxon>ecological metagenomes</taxon>
    </lineage>
</organism>
<gene>
    <name evidence="1" type="ORF">S03H2_63097</name>
</gene>
<dbReference type="EMBL" id="BARU01040850">
    <property type="protein sequence ID" value="GAH82102.1"/>
    <property type="molecule type" value="Genomic_DNA"/>
</dbReference>
<evidence type="ECO:0000313" key="1">
    <source>
        <dbReference type="EMBL" id="GAH82102.1"/>
    </source>
</evidence>
<reference evidence="1" key="1">
    <citation type="journal article" date="2014" name="Front. Microbiol.">
        <title>High frequency of phylogenetically diverse reductive dehalogenase-homologous genes in deep subseafloor sedimentary metagenomes.</title>
        <authorList>
            <person name="Kawai M."/>
            <person name="Futagami T."/>
            <person name="Toyoda A."/>
            <person name="Takaki Y."/>
            <person name="Nishi S."/>
            <person name="Hori S."/>
            <person name="Arai W."/>
            <person name="Tsubouchi T."/>
            <person name="Morono Y."/>
            <person name="Uchiyama I."/>
            <person name="Ito T."/>
            <person name="Fujiyama A."/>
            <person name="Inagaki F."/>
            <person name="Takami H."/>
        </authorList>
    </citation>
    <scope>NUCLEOTIDE SEQUENCE</scope>
    <source>
        <strain evidence="1">Expedition CK06-06</strain>
    </source>
</reference>
<name>X1IK72_9ZZZZ</name>
<dbReference type="AlphaFoldDB" id="X1IK72"/>
<sequence>MPEPNEKTMPTPAKQEICTIRIMFPVTSDDDAIECKKRIQELLRGKPDVMTDFSIRDMPSKPVGM</sequence>
<accession>X1IK72</accession>
<protein>
    <submittedName>
        <fullName evidence="1">Uncharacterized protein</fullName>
    </submittedName>
</protein>